<protein>
    <submittedName>
        <fullName evidence="4">Cyclin-H1-1</fullName>
    </submittedName>
</protein>
<feature type="region of interest" description="Disordered" evidence="2">
    <location>
        <begin position="250"/>
        <end position="280"/>
    </location>
</feature>
<dbReference type="AlphaFoldDB" id="A0A1D6L3B8"/>
<dbReference type="SUPFAM" id="SSF47954">
    <property type="entry name" value="Cyclin-like"/>
    <property type="match status" value="2"/>
</dbReference>
<dbReference type="InterPro" id="IPR013763">
    <property type="entry name" value="Cyclin-like_dom"/>
</dbReference>
<dbReference type="GO" id="GO:0006357">
    <property type="term" value="P:regulation of transcription by RNA polymerase II"/>
    <property type="evidence" value="ECO:0007669"/>
    <property type="project" value="InterPro"/>
</dbReference>
<accession>A0A317Y8X2</accession>
<dbReference type="ExpressionAtlas" id="A0A1D6L3B8">
    <property type="expression patterns" value="baseline and differential"/>
</dbReference>
<dbReference type="FunFam" id="1.10.472.10:FF:000063">
    <property type="entry name" value="cyclin-H1-1"/>
    <property type="match status" value="1"/>
</dbReference>
<name>A0A1D6L3B8_MAIZE</name>
<dbReference type="Gene3D" id="1.10.472.10">
    <property type="entry name" value="Cyclin-like"/>
    <property type="match status" value="1"/>
</dbReference>
<feature type="compositionally biased region" description="Basic residues" evidence="2">
    <location>
        <begin position="262"/>
        <end position="273"/>
    </location>
</feature>
<feature type="compositionally biased region" description="Basic and acidic residues" evidence="2">
    <location>
        <begin position="250"/>
        <end position="261"/>
    </location>
</feature>
<evidence type="ECO:0000256" key="1">
    <source>
        <dbReference type="RuleBase" id="RU000383"/>
    </source>
</evidence>
<keyword evidence="1" id="KW-0195">Cyclin</keyword>
<reference evidence="4" key="1">
    <citation type="submission" date="2015-12" db="EMBL/GenBank/DDBJ databases">
        <title>Update maize B73 reference genome by single molecule sequencing technologies.</title>
        <authorList>
            <consortium name="Maize Genome Sequencing Project"/>
            <person name="Ware D."/>
        </authorList>
    </citation>
    <scope>NUCLEOTIDE SEQUENCE [LARGE SCALE GENOMIC DNA]</scope>
    <source>
        <tissue evidence="4">Seedling</tissue>
    </source>
</reference>
<organism evidence="4">
    <name type="scientific">Zea mays</name>
    <name type="common">Maize</name>
    <dbReference type="NCBI Taxonomy" id="4577"/>
    <lineage>
        <taxon>Eukaryota</taxon>
        <taxon>Viridiplantae</taxon>
        <taxon>Streptophyta</taxon>
        <taxon>Embryophyta</taxon>
        <taxon>Tracheophyta</taxon>
        <taxon>Spermatophyta</taxon>
        <taxon>Magnoliopsida</taxon>
        <taxon>Liliopsida</taxon>
        <taxon>Poales</taxon>
        <taxon>Poaceae</taxon>
        <taxon>PACMAD clade</taxon>
        <taxon>Panicoideae</taxon>
        <taxon>Andropogonodae</taxon>
        <taxon>Andropogoneae</taxon>
        <taxon>Tripsacinae</taxon>
        <taxon>Zea</taxon>
    </lineage>
</organism>
<dbReference type="CDD" id="cd20585">
    <property type="entry name" value="CYCLIN_AcCycH_rpt1"/>
    <property type="match status" value="1"/>
</dbReference>
<accession>A0A1D6L3B8</accession>
<dbReference type="InterPro" id="IPR006671">
    <property type="entry name" value="Cyclin_N"/>
</dbReference>
<proteinExistence type="inferred from homology"/>
<dbReference type="PANTHER" id="PTHR10026">
    <property type="entry name" value="CYCLIN"/>
    <property type="match status" value="1"/>
</dbReference>
<dbReference type="InterPro" id="IPR036915">
    <property type="entry name" value="Cyclin-like_sf"/>
</dbReference>
<evidence type="ECO:0000256" key="2">
    <source>
        <dbReference type="SAM" id="MobiDB-lite"/>
    </source>
</evidence>
<comment type="similarity">
    <text evidence="1">Belongs to the cyclin family.</text>
</comment>
<dbReference type="GO" id="GO:0016538">
    <property type="term" value="F:cyclin-dependent protein serine/threonine kinase regulator activity"/>
    <property type="evidence" value="ECO:0007669"/>
    <property type="project" value="InterPro"/>
</dbReference>
<dbReference type="InterPro" id="IPR043198">
    <property type="entry name" value="Cyclin/Ssn8"/>
</dbReference>
<evidence type="ECO:0000259" key="3">
    <source>
        <dbReference type="SMART" id="SM00385"/>
    </source>
</evidence>
<dbReference type="SMART" id="SM00385">
    <property type="entry name" value="CYCLIN"/>
    <property type="match status" value="1"/>
</dbReference>
<evidence type="ECO:0000313" key="4">
    <source>
        <dbReference type="EMBL" id="ONM08953.1"/>
    </source>
</evidence>
<feature type="domain" description="Cyclin-like" evidence="3">
    <location>
        <begin position="85"/>
        <end position="166"/>
    </location>
</feature>
<dbReference type="EMBL" id="CM007647">
    <property type="protein sequence ID" value="ONM08953.1"/>
    <property type="molecule type" value="Genomic_DNA"/>
</dbReference>
<sequence length="280" mass="32762">MADFRTSTQRERWIFQSHDLMERWAAANQRAAQTLAQYGTTRLNVDLLDGSVSYPESMPDHVEGSSVVKPLSYEEEQLTRVFYEQKIQEVCAAFKFPHKIQATAIIYFKRFYLQWSVMEHQPKHIMLTCVYASCKVEENHVSAEELGKGIQQDHQIILNNEMILLKDFCRAGNGPFQRLKLALAALHKSNDLLRVVDFERYLEIIFSRQHSDCPIEQFVQSINEINYLVDQLNIPTVKDMRHVDRKLKHCWDPSSHDEHNKKKEKKSKHKSKRTSTDAQL</sequence>
<gene>
    <name evidence="4" type="ORF">ZEAMMB73_Zm00001d033928</name>
</gene>
<dbReference type="Pfam" id="PF00134">
    <property type="entry name" value="Cyclin_N"/>
    <property type="match status" value="1"/>
</dbReference>